<gene>
    <name evidence="2" type="ORF">MAMT_00696</name>
</gene>
<sequence>MRVRLAAILASLFLASGALSAPSVSSPPAPDKKMPKKGPQIFAVVEYGPRISPEVQSEKDRYLSGLSEAFEDRVQQEAARKRLSLAGLALTPTHGFVAIAFFLNGSGVITEKTVLRSEGEAAGLVERTALDALRALTLYVPPPSTVRPELAEGAWKFFCCWWPPDFGGLNDDLETAARSIDKFAAFLDAKASSGRPLEIRHGR</sequence>
<protein>
    <recommendedName>
        <fullName evidence="4">TonB C-terminal domain-containing protein</fullName>
    </recommendedName>
</protein>
<reference evidence="2 3" key="1">
    <citation type="submission" date="2019-09" db="EMBL/GenBank/DDBJ databases">
        <authorList>
            <person name="Cremers G."/>
        </authorList>
    </citation>
    <scope>NUCLEOTIDE SEQUENCE [LARGE SCALE GENOMIC DNA]</scope>
    <source>
        <strain evidence="2">4A</strain>
    </source>
</reference>
<proteinExistence type="predicted"/>
<feature type="chain" id="PRO_5023067201" description="TonB C-terminal domain-containing protein" evidence="1">
    <location>
        <begin position="21"/>
        <end position="203"/>
    </location>
</feature>
<dbReference type="EMBL" id="CABFVA020000025">
    <property type="protein sequence ID" value="VVM05613.1"/>
    <property type="molecule type" value="Genomic_DNA"/>
</dbReference>
<evidence type="ECO:0000256" key="1">
    <source>
        <dbReference type="SAM" id="SignalP"/>
    </source>
</evidence>
<dbReference type="OrthoDB" id="192170at2"/>
<keyword evidence="1" id="KW-0732">Signal</keyword>
<evidence type="ECO:0008006" key="4">
    <source>
        <dbReference type="Google" id="ProtNLM"/>
    </source>
</evidence>
<evidence type="ECO:0000313" key="2">
    <source>
        <dbReference type="EMBL" id="VVM05613.1"/>
    </source>
</evidence>
<dbReference type="RefSeq" id="WP_142659622.1">
    <property type="nucleotide sequence ID" value="NZ_CABFVA020000025.1"/>
</dbReference>
<evidence type="ECO:0000313" key="3">
    <source>
        <dbReference type="Proteomes" id="UP000334923"/>
    </source>
</evidence>
<organism evidence="2 3">
    <name type="scientific">Methylacidimicrobium tartarophylax</name>
    <dbReference type="NCBI Taxonomy" id="1041768"/>
    <lineage>
        <taxon>Bacteria</taxon>
        <taxon>Pseudomonadati</taxon>
        <taxon>Verrucomicrobiota</taxon>
        <taxon>Methylacidimicrobium</taxon>
    </lineage>
</organism>
<feature type="signal peptide" evidence="1">
    <location>
        <begin position="1"/>
        <end position="20"/>
    </location>
</feature>
<accession>A0A5E6M8C4</accession>
<dbReference type="Proteomes" id="UP000334923">
    <property type="component" value="Unassembled WGS sequence"/>
</dbReference>
<keyword evidence="3" id="KW-1185">Reference proteome</keyword>
<dbReference type="SUPFAM" id="SSF74653">
    <property type="entry name" value="TolA/TonB C-terminal domain"/>
    <property type="match status" value="1"/>
</dbReference>
<dbReference type="AlphaFoldDB" id="A0A5E6M8C4"/>
<name>A0A5E6M8C4_9BACT</name>